<evidence type="ECO:0000313" key="3">
    <source>
        <dbReference type="Proteomes" id="UP000622797"/>
    </source>
</evidence>
<comment type="caution">
    <text evidence="2">The sequence shown here is derived from an EMBL/GenBank/DDBJ whole genome shotgun (WGS) entry which is preliminary data.</text>
</comment>
<feature type="compositionally biased region" description="Polar residues" evidence="1">
    <location>
        <begin position="39"/>
        <end position="50"/>
    </location>
</feature>
<organism evidence="2 3">
    <name type="scientific">Fusarium sarcochroum</name>
    <dbReference type="NCBI Taxonomy" id="1208366"/>
    <lineage>
        <taxon>Eukaryota</taxon>
        <taxon>Fungi</taxon>
        <taxon>Dikarya</taxon>
        <taxon>Ascomycota</taxon>
        <taxon>Pezizomycotina</taxon>
        <taxon>Sordariomycetes</taxon>
        <taxon>Hypocreomycetidae</taxon>
        <taxon>Hypocreales</taxon>
        <taxon>Nectriaceae</taxon>
        <taxon>Fusarium</taxon>
        <taxon>Fusarium lateritium species complex</taxon>
    </lineage>
</organism>
<dbReference type="AlphaFoldDB" id="A0A8H4X673"/>
<dbReference type="EMBL" id="JABEXW010000533">
    <property type="protein sequence ID" value="KAF4962554.1"/>
    <property type="molecule type" value="Genomic_DNA"/>
</dbReference>
<feature type="compositionally biased region" description="Basic and acidic residues" evidence="1">
    <location>
        <begin position="99"/>
        <end position="108"/>
    </location>
</feature>
<proteinExistence type="predicted"/>
<reference evidence="2" key="2">
    <citation type="submission" date="2020-05" db="EMBL/GenBank/DDBJ databases">
        <authorList>
            <person name="Kim H.-S."/>
            <person name="Proctor R.H."/>
            <person name="Brown D.W."/>
        </authorList>
    </citation>
    <scope>NUCLEOTIDE SEQUENCE</scope>
    <source>
        <strain evidence="2">NRRL 20472</strain>
    </source>
</reference>
<sequence>MRNSRSILNLVQVQSLAPRQFSTMSALRQIERGQGDQGSGASHATGTSKVPKSVQDAVPKGVEESLPDSVHPTGADPGQSTNKSHAKGGGKESVVPQKIQEKLPESVERAVPNAIHDTGDTPVTGNKK</sequence>
<reference evidence="2" key="1">
    <citation type="journal article" date="2020" name="BMC Genomics">
        <title>Correction to: Identification and distribution of gene clusters required for synthesis of sphingolipid metabolism inhibitors in diverse species of the filamentous fungus Fusarium.</title>
        <authorList>
            <person name="Kim H.S."/>
            <person name="Lohmar J.M."/>
            <person name="Busman M."/>
            <person name="Brown D.W."/>
            <person name="Naumann T.A."/>
            <person name="Divon H.H."/>
            <person name="Lysoe E."/>
            <person name="Uhlig S."/>
            <person name="Proctor R.H."/>
        </authorList>
    </citation>
    <scope>NUCLEOTIDE SEQUENCE</scope>
    <source>
        <strain evidence="2">NRRL 20472</strain>
    </source>
</reference>
<dbReference type="OrthoDB" id="2559882at2759"/>
<accession>A0A8H4X673</accession>
<feature type="region of interest" description="Disordered" evidence="1">
    <location>
        <begin position="29"/>
        <end position="128"/>
    </location>
</feature>
<gene>
    <name evidence="2" type="ORF">FSARC_9332</name>
</gene>
<keyword evidence="3" id="KW-1185">Reference proteome</keyword>
<evidence type="ECO:0000313" key="2">
    <source>
        <dbReference type="EMBL" id="KAF4962554.1"/>
    </source>
</evidence>
<dbReference type="Proteomes" id="UP000622797">
    <property type="component" value="Unassembled WGS sequence"/>
</dbReference>
<name>A0A8H4X673_9HYPO</name>
<protein>
    <submittedName>
        <fullName evidence="2">Uncharacterized protein</fullName>
    </submittedName>
</protein>
<evidence type="ECO:0000256" key="1">
    <source>
        <dbReference type="SAM" id="MobiDB-lite"/>
    </source>
</evidence>